<evidence type="ECO:0000313" key="2">
    <source>
        <dbReference type="Proteomes" id="UP000789901"/>
    </source>
</evidence>
<name>A0ABN7V8F2_GIGMA</name>
<proteinExistence type="predicted"/>
<feature type="non-terminal residue" evidence="1">
    <location>
        <position position="1"/>
    </location>
</feature>
<comment type="caution">
    <text evidence="1">The sequence shown here is derived from an EMBL/GenBank/DDBJ whole genome shotgun (WGS) entry which is preliminary data.</text>
</comment>
<gene>
    <name evidence="1" type="ORF">GMARGA_LOCUS15654</name>
</gene>
<dbReference type="EMBL" id="CAJVQB010010911">
    <property type="protein sequence ID" value="CAG8743788.1"/>
    <property type="molecule type" value="Genomic_DNA"/>
</dbReference>
<accession>A0ABN7V8F2</accession>
<sequence length="157" mass="17952">LDEFINTIINVDNCPAPDQYEQFHLLFEYTTQNTSKGYSNIETCYQHGIERMQDLLVQKVYLTKKKNTKGRANNNQSEDNESTKLGVCNTSALCYTCAIFIKSHYYANINTDTDQTGCLHPYPKIENVYYNFISLTNQILGHCTVSGEHCPKFTSPL</sequence>
<protein>
    <submittedName>
        <fullName evidence="1">26564_t:CDS:1</fullName>
    </submittedName>
</protein>
<reference evidence="1 2" key="1">
    <citation type="submission" date="2021-06" db="EMBL/GenBank/DDBJ databases">
        <authorList>
            <person name="Kallberg Y."/>
            <person name="Tangrot J."/>
            <person name="Rosling A."/>
        </authorList>
    </citation>
    <scope>NUCLEOTIDE SEQUENCE [LARGE SCALE GENOMIC DNA]</scope>
    <source>
        <strain evidence="1 2">120-4 pot B 10/14</strain>
    </source>
</reference>
<organism evidence="1 2">
    <name type="scientific">Gigaspora margarita</name>
    <dbReference type="NCBI Taxonomy" id="4874"/>
    <lineage>
        <taxon>Eukaryota</taxon>
        <taxon>Fungi</taxon>
        <taxon>Fungi incertae sedis</taxon>
        <taxon>Mucoromycota</taxon>
        <taxon>Glomeromycotina</taxon>
        <taxon>Glomeromycetes</taxon>
        <taxon>Diversisporales</taxon>
        <taxon>Gigasporaceae</taxon>
        <taxon>Gigaspora</taxon>
    </lineage>
</organism>
<keyword evidence="2" id="KW-1185">Reference proteome</keyword>
<dbReference type="Proteomes" id="UP000789901">
    <property type="component" value="Unassembled WGS sequence"/>
</dbReference>
<evidence type="ECO:0000313" key="1">
    <source>
        <dbReference type="EMBL" id="CAG8743788.1"/>
    </source>
</evidence>